<dbReference type="Proteomes" id="UP000268093">
    <property type="component" value="Unassembled WGS sequence"/>
</dbReference>
<evidence type="ECO:0008006" key="5">
    <source>
        <dbReference type="Google" id="ProtNLM"/>
    </source>
</evidence>
<keyword evidence="4" id="KW-1185">Reference proteome</keyword>
<dbReference type="Gene3D" id="1.50.10.10">
    <property type="match status" value="2"/>
</dbReference>
<feature type="binding site" evidence="2">
    <location>
        <position position="304"/>
    </location>
    <ligand>
        <name>Zn(2+)</name>
        <dbReference type="ChEBI" id="CHEBI:29105"/>
    </ligand>
</feature>
<comment type="similarity">
    <text evidence="1">Belongs to the LanC-like protein family.</text>
</comment>
<feature type="binding site" evidence="2">
    <location>
        <position position="254"/>
    </location>
    <ligand>
        <name>Zn(2+)</name>
        <dbReference type="ChEBI" id="CHEBI:29105"/>
    </ligand>
</feature>
<sequence>PPHIYIGSAGIALLCYHLYCLNPTFTIATIPIATYCLSYLHAALSALPAPPRRSHAPPTHPVYTGFLGSPVGPLALATVVAHKVSNDQNAAKEYLSKILSRYHPSAVNAVGRNSMSSNELLYGRAGYLYALLFVKTHCGGSEVGAMVSDELVRQVFDAILSDGKDYAQIFKTVRALKDEEAPPLMWCWHETEYLGAIHGAAGIVTILLQFRALAEPHLDDLLRVLEFVVGLAFPSGNFPSSMSALERDELVHFCHGAPGVIPALTLAYDLYPSERTRRLLQAAERAAECVWERGLLKKGVGLCHGELDWVVWWESMDTAARCFQVIELFKVESPSIDIPPNRDPGISGNAFAFLALHRSHTLHPDSAASTHQDLGRAQAFASFAMDWKRDTESGDLRLPDNPYSLFEGVGGAVWLWAELWGLSGEGDERGSGVEGGGIGRMMGGFPCFTDLV</sequence>
<feature type="binding site" evidence="2">
    <location>
        <position position="303"/>
    </location>
    <ligand>
        <name>Zn(2+)</name>
        <dbReference type="ChEBI" id="CHEBI:29105"/>
    </ligand>
</feature>
<dbReference type="GO" id="GO:0005975">
    <property type="term" value="P:carbohydrate metabolic process"/>
    <property type="evidence" value="ECO:0007669"/>
    <property type="project" value="InterPro"/>
</dbReference>
<dbReference type="Pfam" id="PF05147">
    <property type="entry name" value="LANC_like"/>
    <property type="match status" value="1"/>
</dbReference>
<dbReference type="AlphaFoldDB" id="A0A433A160"/>
<reference evidence="3 4" key="1">
    <citation type="journal article" date="2018" name="New Phytol.">
        <title>Phylogenomics of Endogonaceae and evolution of mycorrhizas within Mucoromycota.</title>
        <authorList>
            <person name="Chang Y."/>
            <person name="Desiro A."/>
            <person name="Na H."/>
            <person name="Sandor L."/>
            <person name="Lipzen A."/>
            <person name="Clum A."/>
            <person name="Barry K."/>
            <person name="Grigoriev I.V."/>
            <person name="Martin F.M."/>
            <person name="Stajich J.E."/>
            <person name="Smith M.E."/>
            <person name="Bonito G."/>
            <person name="Spatafora J.W."/>
        </authorList>
    </citation>
    <scope>NUCLEOTIDE SEQUENCE [LARGE SCALE GENOMIC DNA]</scope>
    <source>
        <strain evidence="3 4">GMNB39</strain>
    </source>
</reference>
<dbReference type="PRINTS" id="PR01950">
    <property type="entry name" value="LANCSUPER"/>
</dbReference>
<dbReference type="EMBL" id="RBNI01021105">
    <property type="protein sequence ID" value="RUO96470.1"/>
    <property type="molecule type" value="Genomic_DNA"/>
</dbReference>
<feature type="non-terminal residue" evidence="3">
    <location>
        <position position="1"/>
    </location>
</feature>
<protein>
    <recommendedName>
        <fullName evidence="5">Lanthionine synthetase C-like protein</fullName>
    </recommendedName>
</protein>
<dbReference type="InterPro" id="IPR007822">
    <property type="entry name" value="LANC-like"/>
</dbReference>
<feature type="non-terminal residue" evidence="3">
    <location>
        <position position="452"/>
    </location>
</feature>
<evidence type="ECO:0000256" key="2">
    <source>
        <dbReference type="PIRSR" id="PIRSR607822-1"/>
    </source>
</evidence>
<dbReference type="PANTHER" id="PTHR12736:SF7">
    <property type="entry name" value="LANC-LIKE PROTEIN 3"/>
    <property type="match status" value="1"/>
</dbReference>
<evidence type="ECO:0000313" key="4">
    <source>
        <dbReference type="Proteomes" id="UP000268093"/>
    </source>
</evidence>
<dbReference type="CDD" id="cd04794">
    <property type="entry name" value="euk_LANCL"/>
    <property type="match status" value="1"/>
</dbReference>
<dbReference type="PANTHER" id="PTHR12736">
    <property type="entry name" value="LANC-LIKE PROTEIN"/>
    <property type="match status" value="1"/>
</dbReference>
<gene>
    <name evidence="3" type="ORF">BC936DRAFT_141991</name>
</gene>
<organism evidence="3 4">
    <name type="scientific">Jimgerdemannia flammicorona</name>
    <dbReference type="NCBI Taxonomy" id="994334"/>
    <lineage>
        <taxon>Eukaryota</taxon>
        <taxon>Fungi</taxon>
        <taxon>Fungi incertae sedis</taxon>
        <taxon>Mucoromycota</taxon>
        <taxon>Mucoromycotina</taxon>
        <taxon>Endogonomycetes</taxon>
        <taxon>Endogonales</taxon>
        <taxon>Endogonaceae</taxon>
        <taxon>Jimgerdemannia</taxon>
    </lineage>
</organism>
<dbReference type="GO" id="GO:0031179">
    <property type="term" value="P:peptide modification"/>
    <property type="evidence" value="ECO:0007669"/>
    <property type="project" value="InterPro"/>
</dbReference>
<evidence type="ECO:0000313" key="3">
    <source>
        <dbReference type="EMBL" id="RUO96470.1"/>
    </source>
</evidence>
<dbReference type="InterPro" id="IPR012341">
    <property type="entry name" value="6hp_glycosidase-like_sf"/>
</dbReference>
<dbReference type="GO" id="GO:0046872">
    <property type="term" value="F:metal ion binding"/>
    <property type="evidence" value="ECO:0007669"/>
    <property type="project" value="UniProtKB-KW"/>
</dbReference>
<dbReference type="SMART" id="SM01260">
    <property type="entry name" value="LANC_like"/>
    <property type="match status" value="1"/>
</dbReference>
<comment type="caution">
    <text evidence="3">The sequence shown here is derived from an EMBL/GenBank/DDBJ whole genome shotgun (WGS) entry which is preliminary data.</text>
</comment>
<accession>A0A433A160</accession>
<proteinExistence type="inferred from homology"/>
<dbReference type="OrthoDB" id="10257263at2759"/>
<evidence type="ECO:0000256" key="1">
    <source>
        <dbReference type="ARBA" id="ARBA00007179"/>
    </source>
</evidence>
<name>A0A433A160_9FUNG</name>
<dbReference type="PRINTS" id="PR01951">
    <property type="entry name" value="LANCEUKARYTE"/>
</dbReference>
<dbReference type="GO" id="GO:0005886">
    <property type="term" value="C:plasma membrane"/>
    <property type="evidence" value="ECO:0007669"/>
    <property type="project" value="TreeGrafter"/>
</dbReference>
<keyword evidence="2" id="KW-0862">Zinc</keyword>
<keyword evidence="2" id="KW-0479">Metal-binding</keyword>
<dbReference type="InterPro" id="IPR020464">
    <property type="entry name" value="LanC-like_prot_euk"/>
</dbReference>
<dbReference type="SUPFAM" id="SSF158745">
    <property type="entry name" value="LanC-like"/>
    <property type="match status" value="2"/>
</dbReference>